<evidence type="ECO:0000313" key="2">
    <source>
        <dbReference type="EMBL" id="SEN93516.1"/>
    </source>
</evidence>
<accession>A0A1H8KLQ7</accession>
<dbReference type="Proteomes" id="UP000183063">
    <property type="component" value="Unassembled WGS sequence"/>
</dbReference>
<evidence type="ECO:0000313" key="3">
    <source>
        <dbReference type="Proteomes" id="UP000183063"/>
    </source>
</evidence>
<evidence type="ECO:0000313" key="4">
    <source>
        <dbReference type="Proteomes" id="UP000198939"/>
    </source>
</evidence>
<name>A0A1H8KLQ7_9HYPH</name>
<reference evidence="3" key="1">
    <citation type="submission" date="2016-10" db="EMBL/GenBank/DDBJ databases">
        <authorList>
            <person name="Wibberg D."/>
        </authorList>
    </citation>
    <scope>NUCLEOTIDE SEQUENCE [LARGE SCALE GENOMIC DNA]</scope>
</reference>
<dbReference type="EMBL" id="FNXB01000011">
    <property type="protein sequence ID" value="SEH82074.1"/>
    <property type="molecule type" value="Genomic_DNA"/>
</dbReference>
<dbReference type="STRING" id="501024.RTCCBAU85039_2536"/>
<dbReference type="AlphaFoldDB" id="A0A1H8KLQ7"/>
<gene>
    <name evidence="1" type="ORF">RTCCBAU85039_2536</name>
    <name evidence="2" type="ORF">SAMN05216228_100983</name>
</gene>
<keyword evidence="4" id="KW-1185">Reference proteome</keyword>
<evidence type="ECO:0000313" key="1">
    <source>
        <dbReference type="EMBL" id="SEH82074.1"/>
    </source>
</evidence>
<dbReference type="EMBL" id="FOCV01000009">
    <property type="protein sequence ID" value="SEN93516.1"/>
    <property type="molecule type" value="Genomic_DNA"/>
</dbReference>
<reference evidence="2 4" key="3">
    <citation type="submission" date="2016-10" db="EMBL/GenBank/DDBJ databases">
        <authorList>
            <person name="Varghese N."/>
            <person name="Submissions S."/>
        </authorList>
    </citation>
    <scope>NUCLEOTIDE SEQUENCE [LARGE SCALE GENOMIC DNA]</scope>
    <source>
        <strain evidence="2 4">CGMCC 1.7071</strain>
    </source>
</reference>
<organism evidence="1 3">
    <name type="scientific">Rhizobium tibeticum</name>
    <dbReference type="NCBI Taxonomy" id="501024"/>
    <lineage>
        <taxon>Bacteria</taxon>
        <taxon>Pseudomonadati</taxon>
        <taxon>Pseudomonadota</taxon>
        <taxon>Alphaproteobacteria</taxon>
        <taxon>Hyphomicrobiales</taxon>
        <taxon>Rhizobiaceae</taxon>
        <taxon>Rhizobium/Agrobacterium group</taxon>
        <taxon>Rhizobium</taxon>
    </lineage>
</organism>
<proteinExistence type="predicted"/>
<protein>
    <submittedName>
        <fullName evidence="1">Uncharacterized protein</fullName>
    </submittedName>
</protein>
<sequence>MSYTGRFVGIDISKSSFDICILPEQQSLTFANTAAGIAAFIAFLAPVEGIERLILERPEAGERLAFKDSR</sequence>
<dbReference type="Proteomes" id="UP000198939">
    <property type="component" value="Unassembled WGS sequence"/>
</dbReference>
<reference evidence="1" key="2">
    <citation type="submission" date="2016-10" db="EMBL/GenBank/DDBJ databases">
        <authorList>
            <person name="de Groot N.N."/>
        </authorList>
    </citation>
    <scope>NUCLEOTIDE SEQUENCE [LARGE SCALE GENOMIC DNA]</scope>
    <source>
        <strain evidence="1">CCBAU85039</strain>
    </source>
</reference>